<dbReference type="Gene3D" id="3.40.50.300">
    <property type="entry name" value="P-loop containing nucleotide triphosphate hydrolases"/>
    <property type="match status" value="1"/>
</dbReference>
<evidence type="ECO:0000256" key="5">
    <source>
        <dbReference type="ARBA" id="ARBA00023204"/>
    </source>
</evidence>
<evidence type="ECO:0000313" key="7">
    <source>
        <dbReference type="EMBL" id="WFD16510.1"/>
    </source>
</evidence>
<dbReference type="GO" id="GO:0033063">
    <property type="term" value="C:Rad51B-Rad51C-Rad51D-XRCC2 complex"/>
    <property type="evidence" value="ECO:0007669"/>
    <property type="project" value="TreeGrafter"/>
</dbReference>
<evidence type="ECO:0000313" key="8">
    <source>
        <dbReference type="Proteomes" id="UP001217582"/>
    </source>
</evidence>
<evidence type="ECO:0000256" key="1">
    <source>
        <dbReference type="ARBA" id="ARBA00004123"/>
    </source>
</evidence>
<reference evidence="7 8" key="1">
    <citation type="submission" date="2023-03" db="EMBL/GenBank/DDBJ databases">
        <title>Mating type loci evolution in Malassezia.</title>
        <authorList>
            <person name="Coelho M.A."/>
        </authorList>
    </citation>
    <scope>NUCLEOTIDE SEQUENCE [LARGE SCALE GENOMIC DNA]</scope>
    <source>
        <strain evidence="7 8">CBS 13387</strain>
    </source>
</reference>
<evidence type="ECO:0000256" key="2">
    <source>
        <dbReference type="ARBA" id="ARBA00022741"/>
    </source>
</evidence>
<keyword evidence="4" id="KW-0067">ATP-binding</keyword>
<dbReference type="SUPFAM" id="SSF52540">
    <property type="entry name" value="P-loop containing nucleoside triphosphate hydrolases"/>
    <property type="match status" value="1"/>
</dbReference>
<accession>A0AAJ6CMN4</accession>
<dbReference type="InterPro" id="IPR052093">
    <property type="entry name" value="HR_Repair_Mediator"/>
</dbReference>
<dbReference type="AlphaFoldDB" id="A0AAJ6CMN4"/>
<protein>
    <submittedName>
        <fullName evidence="7">Uncharacterized protein</fullName>
    </submittedName>
</protein>
<evidence type="ECO:0000256" key="4">
    <source>
        <dbReference type="ARBA" id="ARBA00022840"/>
    </source>
</evidence>
<dbReference type="GO" id="GO:0008821">
    <property type="term" value="F:crossover junction DNA endonuclease activity"/>
    <property type="evidence" value="ECO:0007669"/>
    <property type="project" value="TreeGrafter"/>
</dbReference>
<keyword evidence="6" id="KW-0539">Nucleus</keyword>
<dbReference type="GO" id="GO:0033065">
    <property type="term" value="C:Rad51C-XRCC3 complex"/>
    <property type="evidence" value="ECO:0007669"/>
    <property type="project" value="TreeGrafter"/>
</dbReference>
<evidence type="ECO:0000256" key="3">
    <source>
        <dbReference type="ARBA" id="ARBA00022763"/>
    </source>
</evidence>
<dbReference type="Proteomes" id="UP001217582">
    <property type="component" value="Chromosome 5"/>
</dbReference>
<keyword evidence="5" id="KW-0234">DNA repair</keyword>
<dbReference type="EMBL" id="CP119920">
    <property type="protein sequence ID" value="WFD16510.1"/>
    <property type="molecule type" value="Genomic_DNA"/>
</dbReference>
<dbReference type="GO" id="GO:0007131">
    <property type="term" value="P:reciprocal meiotic recombination"/>
    <property type="evidence" value="ECO:0007669"/>
    <property type="project" value="TreeGrafter"/>
</dbReference>
<keyword evidence="8" id="KW-1185">Reference proteome</keyword>
<comment type="subcellular location">
    <subcellularLocation>
        <location evidence="1">Nucleus</location>
    </subcellularLocation>
</comment>
<keyword evidence="2" id="KW-0547">Nucleotide-binding</keyword>
<organism evidence="7 8">
    <name type="scientific">Malassezia arunalokei</name>
    <dbReference type="NCBI Taxonomy" id="1514897"/>
    <lineage>
        <taxon>Eukaryota</taxon>
        <taxon>Fungi</taxon>
        <taxon>Dikarya</taxon>
        <taxon>Basidiomycota</taxon>
        <taxon>Ustilaginomycotina</taxon>
        <taxon>Malasseziomycetes</taxon>
        <taxon>Malasseziales</taxon>
        <taxon>Malasseziaceae</taxon>
        <taxon>Malassezia</taxon>
    </lineage>
</organism>
<dbReference type="PANTHER" id="PTHR46239">
    <property type="entry name" value="DNA REPAIR PROTEIN RAD51 HOMOLOG 3 RAD51C"/>
    <property type="match status" value="1"/>
</dbReference>
<name>A0AAJ6CMN4_9BASI</name>
<dbReference type="InterPro" id="IPR027417">
    <property type="entry name" value="P-loop_NTPase"/>
</dbReference>
<dbReference type="PANTHER" id="PTHR46239:SF1">
    <property type="entry name" value="DNA REPAIR PROTEIN RAD51 HOMOLOG 3"/>
    <property type="match status" value="1"/>
</dbReference>
<proteinExistence type="predicted"/>
<dbReference type="GO" id="GO:0005524">
    <property type="term" value="F:ATP binding"/>
    <property type="evidence" value="ECO:0007669"/>
    <property type="project" value="UniProtKB-KW"/>
</dbReference>
<dbReference type="GO" id="GO:0000707">
    <property type="term" value="P:meiotic DNA recombinase assembly"/>
    <property type="evidence" value="ECO:0007669"/>
    <property type="project" value="TreeGrafter"/>
</dbReference>
<gene>
    <name evidence="7" type="ORF">MARU1_002548</name>
</gene>
<dbReference type="GO" id="GO:0005657">
    <property type="term" value="C:replication fork"/>
    <property type="evidence" value="ECO:0007669"/>
    <property type="project" value="TreeGrafter"/>
</dbReference>
<keyword evidence="3" id="KW-0227">DNA damage</keyword>
<dbReference type="GO" id="GO:0000400">
    <property type="term" value="F:four-way junction DNA binding"/>
    <property type="evidence" value="ECO:0007669"/>
    <property type="project" value="TreeGrafter"/>
</dbReference>
<evidence type="ECO:0000256" key="6">
    <source>
        <dbReference type="ARBA" id="ARBA00023242"/>
    </source>
</evidence>
<sequence length="397" mass="43540">MPLPWDAVPHEQAAWAPISAAAELRRAASQPVEHVSWMPLSQMPMPQTQHELDEYTMDSVSVESSESGASSEAQDTIVPISRAPLRLLSGIEALDTYAGRWQSGGAYAPLDEPASHDVLRRGFPIGSALEVVGPPGVGKTTWAMQMAISERLEHMMHTMQLCMDQYGTVDDAPTPPTSPRTLMDAMDVDIEPWCAQVVLVDTEGSIAPVRLLSMTRAAITQRHVSTAQRYAHCAGVDADVHHAIERAVLRGIHLVRCTTLGELLAFAGIAASTVLKVPGLPPRTSLLIIDTLSFFTYAHAMPINATREQRKAREDAIQCIVRSLTTLRDSQIPEQDRITVVVTMQMSTRRLNDAASVLQPSLLSKSSTRDDTESVLGRSAQRFFLAYSDVRGHRYRV</sequence>